<evidence type="ECO:0000256" key="1">
    <source>
        <dbReference type="SAM" id="Phobius"/>
    </source>
</evidence>
<dbReference type="SUPFAM" id="SSF81901">
    <property type="entry name" value="HCP-like"/>
    <property type="match status" value="2"/>
</dbReference>
<evidence type="ECO:0000313" key="3">
    <source>
        <dbReference type="Proteomes" id="UP000321397"/>
    </source>
</evidence>
<dbReference type="InterPro" id="IPR011990">
    <property type="entry name" value="TPR-like_helical_dom_sf"/>
</dbReference>
<keyword evidence="1" id="KW-0472">Membrane</keyword>
<dbReference type="InterPro" id="IPR050767">
    <property type="entry name" value="Sel1_AlgK"/>
</dbReference>
<keyword evidence="1" id="KW-1133">Transmembrane helix</keyword>
<protein>
    <submittedName>
        <fullName evidence="2">Sel1 repeat protein</fullName>
    </submittedName>
</protein>
<gene>
    <name evidence="2" type="ORF">JMUB3933_2158</name>
</gene>
<dbReference type="Gene3D" id="1.25.40.10">
    <property type="entry name" value="Tetratricopeptide repeat domain"/>
    <property type="match status" value="2"/>
</dbReference>
<name>A0A510KAE3_9FUSO</name>
<dbReference type="RefSeq" id="WP_146962149.1">
    <property type="nucleotide sequence ID" value="NZ_AP019834.1"/>
</dbReference>
<dbReference type="Proteomes" id="UP000321397">
    <property type="component" value="Chromosome"/>
</dbReference>
<proteinExistence type="predicted"/>
<dbReference type="AlphaFoldDB" id="A0A510KAE3"/>
<dbReference type="PANTHER" id="PTHR11102:SF160">
    <property type="entry name" value="ERAD-ASSOCIATED E3 UBIQUITIN-PROTEIN LIGASE COMPONENT HRD3"/>
    <property type="match status" value="1"/>
</dbReference>
<dbReference type="SMART" id="SM00671">
    <property type="entry name" value="SEL1"/>
    <property type="match status" value="6"/>
</dbReference>
<dbReference type="EMBL" id="AP019834">
    <property type="protein sequence ID" value="BBM48632.1"/>
    <property type="molecule type" value="Genomic_DNA"/>
</dbReference>
<organism evidence="2 3">
    <name type="scientific">Leptotrichia wadei</name>
    <dbReference type="NCBI Taxonomy" id="157687"/>
    <lineage>
        <taxon>Bacteria</taxon>
        <taxon>Fusobacteriati</taxon>
        <taxon>Fusobacteriota</taxon>
        <taxon>Fusobacteriia</taxon>
        <taxon>Fusobacteriales</taxon>
        <taxon>Leptotrichiaceae</taxon>
        <taxon>Leptotrichia</taxon>
    </lineage>
</organism>
<dbReference type="InterPro" id="IPR006597">
    <property type="entry name" value="Sel1-like"/>
</dbReference>
<feature type="transmembrane region" description="Helical" evidence="1">
    <location>
        <begin position="6"/>
        <end position="22"/>
    </location>
</feature>
<feature type="transmembrane region" description="Helical" evidence="1">
    <location>
        <begin position="530"/>
        <end position="547"/>
    </location>
</feature>
<accession>A0A510KAE3</accession>
<keyword evidence="1" id="KW-0812">Transmembrane</keyword>
<evidence type="ECO:0000313" key="2">
    <source>
        <dbReference type="EMBL" id="BBM48632.1"/>
    </source>
</evidence>
<reference evidence="2 3" key="1">
    <citation type="submission" date="2019-07" db="EMBL/GenBank/DDBJ databases">
        <title>Complete Genome Sequence of Leptotrichia wadei Strain JMUB3933.</title>
        <authorList>
            <person name="Watanabe S."/>
            <person name="Cui L."/>
        </authorList>
    </citation>
    <scope>NUCLEOTIDE SEQUENCE [LARGE SCALE GENOMIC DNA]</scope>
    <source>
        <strain evidence="2 3">JMUB3933</strain>
    </source>
</reference>
<dbReference type="PANTHER" id="PTHR11102">
    <property type="entry name" value="SEL-1-LIKE PROTEIN"/>
    <property type="match status" value="1"/>
</dbReference>
<sequence length="552" mass="65000">MEMLISVLIVVIGIVILIIMNFRNRKKMDEFDDFSREMQEREKRKRKVREIEKYEAEERASFSESAYDENRISSESVPKQKGKTSNVDTFGVKIVSLDDIVTEDYGKDFIEYDKKESEEYQENIRTANIFIMSGFFGEARDRIVESLKFSQRANYELGKYYYYCEKDNQSAVNTLNLAYNSGIKEAMYYIGLIEEESGNYEIAKGWYVAGAENGEINSIIRLGKIAEEKKDYEEAESIYLKIADTKNAELIYNLVRIYFKQNKREKILEWQEKLLNEKQIMGLNSEIIKNIEFMLGNEKDRKYVELINQGNELLEKRDKGNAQKRFLEAAQYNERGYLLLAKSYYVAGNGEKAKDTYEKAYSLGVKEAAYELGKYFDTIEENEKEAEKWYKIGQEMGDAKSIYELGILYECSKEFGKSEEEAYKLYEKAANMKYAPAISDMIYYYNNRHENGNKSKEWAFKVLNETGLIELGREAIRDTQDFLEEMGEYRGDKISEKNYEIEYDNDLIYFIEKNSKGRNIKEETYERKKSNFWMIFGIIIFILQLIIKCSEY</sequence>